<evidence type="ECO:0000256" key="7">
    <source>
        <dbReference type="ARBA" id="ARBA00022723"/>
    </source>
</evidence>
<evidence type="ECO:0000256" key="13">
    <source>
        <dbReference type="ARBA" id="ARBA00025217"/>
    </source>
</evidence>
<keyword evidence="7 15" id="KW-0479">Metal-binding</keyword>
<evidence type="ECO:0000256" key="8">
    <source>
        <dbReference type="ARBA" id="ARBA00022741"/>
    </source>
</evidence>
<feature type="short sequence motif" description="'HIGH' region" evidence="15">
    <location>
        <begin position="48"/>
        <end position="58"/>
    </location>
</feature>
<evidence type="ECO:0000256" key="10">
    <source>
        <dbReference type="ARBA" id="ARBA00022840"/>
    </source>
</evidence>
<dbReference type="PROSITE" id="PS00178">
    <property type="entry name" value="AA_TRNA_LIGASE_I"/>
    <property type="match status" value="1"/>
</dbReference>
<keyword evidence="6 15" id="KW-0436">Ligase</keyword>
<dbReference type="GO" id="GO:0005524">
    <property type="term" value="F:ATP binding"/>
    <property type="evidence" value="ECO:0007669"/>
    <property type="project" value="UniProtKB-UniRule"/>
</dbReference>
<evidence type="ECO:0000259" key="16">
    <source>
        <dbReference type="Pfam" id="PF00133"/>
    </source>
</evidence>
<dbReference type="CDD" id="cd00818">
    <property type="entry name" value="IleRS_core"/>
    <property type="match status" value="1"/>
</dbReference>
<reference evidence="18" key="1">
    <citation type="journal article" date="2021" name="PeerJ">
        <title>Extensive microbial diversity within the chicken gut microbiome revealed by metagenomics and culture.</title>
        <authorList>
            <person name="Gilroy R."/>
            <person name="Ravi A."/>
            <person name="Getino M."/>
            <person name="Pursley I."/>
            <person name="Horton D.L."/>
            <person name="Alikhan N.F."/>
            <person name="Baker D."/>
            <person name="Gharbi K."/>
            <person name="Hall N."/>
            <person name="Watson M."/>
            <person name="Adriaenssens E.M."/>
            <person name="Foster-Nyarko E."/>
            <person name="Jarju S."/>
            <person name="Secka A."/>
            <person name="Antonio M."/>
            <person name="Oren A."/>
            <person name="Chaudhuri R.R."/>
            <person name="La Ragione R."/>
            <person name="Hildebrand F."/>
            <person name="Pallen M.J."/>
        </authorList>
    </citation>
    <scope>NUCLEOTIDE SEQUENCE</scope>
    <source>
        <strain evidence="18">Gambia11-129</strain>
    </source>
</reference>
<evidence type="ECO:0000256" key="15">
    <source>
        <dbReference type="HAMAP-Rule" id="MF_02003"/>
    </source>
</evidence>
<dbReference type="PRINTS" id="PR00984">
    <property type="entry name" value="TRNASYNTHILE"/>
</dbReference>
<evidence type="ECO:0000256" key="12">
    <source>
        <dbReference type="ARBA" id="ARBA00023146"/>
    </source>
</evidence>
<evidence type="ECO:0000256" key="4">
    <source>
        <dbReference type="ARBA" id="ARBA00011245"/>
    </source>
</evidence>
<evidence type="ECO:0000259" key="17">
    <source>
        <dbReference type="Pfam" id="PF08264"/>
    </source>
</evidence>
<dbReference type="GO" id="GO:0005737">
    <property type="term" value="C:cytoplasm"/>
    <property type="evidence" value="ECO:0007669"/>
    <property type="project" value="UniProtKB-SubCell"/>
</dbReference>
<dbReference type="GO" id="GO:0006428">
    <property type="term" value="P:isoleucyl-tRNA aminoacylation"/>
    <property type="evidence" value="ECO:0007669"/>
    <property type="project" value="UniProtKB-UniRule"/>
</dbReference>
<organism evidence="18 19">
    <name type="scientific">Candidatus Ornithospirochaeta avicola</name>
    <dbReference type="NCBI Taxonomy" id="2840896"/>
    <lineage>
        <taxon>Bacteria</taxon>
        <taxon>Pseudomonadati</taxon>
        <taxon>Spirochaetota</taxon>
        <taxon>Spirochaetia</taxon>
        <taxon>Spirochaetales</taxon>
        <taxon>Spirochaetaceae</taxon>
        <taxon>Spirochaetaceae incertae sedis</taxon>
        <taxon>Candidatus Ornithospirochaeta</taxon>
    </lineage>
</organism>
<feature type="domain" description="Methionyl/Valyl/Leucyl/Isoleucyl-tRNA synthetase anticodon-binding" evidence="17">
    <location>
        <begin position="683"/>
        <end position="830"/>
    </location>
</feature>
<dbReference type="InterPro" id="IPR013155">
    <property type="entry name" value="M/V/L/I-tRNA-synth_anticd-bd"/>
</dbReference>
<evidence type="ECO:0000256" key="6">
    <source>
        <dbReference type="ARBA" id="ARBA00022598"/>
    </source>
</evidence>
<keyword evidence="11 15" id="KW-0648">Protein biosynthesis</keyword>
<dbReference type="GO" id="GO:0000049">
    <property type="term" value="F:tRNA binding"/>
    <property type="evidence" value="ECO:0007669"/>
    <property type="project" value="InterPro"/>
</dbReference>
<protein>
    <recommendedName>
        <fullName evidence="15">Isoleucine--tRNA ligase</fullName>
        <ecNumber evidence="15">6.1.1.5</ecNumber>
    </recommendedName>
    <alternativeName>
        <fullName evidence="15">Isoleucyl-tRNA synthetase</fullName>
        <shortName evidence="15">IleRS</shortName>
    </alternativeName>
</protein>
<keyword evidence="5 15" id="KW-0963">Cytoplasm</keyword>
<sequence>MFKGVNNKVSFPKMEEEILRFWDENNIFKKSIETKAEDNEYVFYDGPPFATGLPHYGHLVPGTIKDAIPRYQSMRGKRVIRRFGWDCHGLPVENEIEKKLGISGHNSIEKFGVAKFNDECRSIVLRYTNEWKSTIRRMGRWVDFDNGYKTMDISFMESVWWAFKTLYEKGYIYKGFNILPYSPALECPVSNMEVSLGGYRDVTDPAVTVKFKADGKENTYFLAWTTTPWTLPSNLALAVGPDIDYLLIKDKENGECYYLAKALVGKYYKSEEDYSVISQMKGSALKGMTYEPLFPYFASLKEKGAFIVVTGDYVTTEDGCGIVHTAPGFGEDDYNVLRGTGIPTVCPIDSACRFTSEVPDFEGMFVKDADKSVIEWLKNNGKLVKRENYLHAYPFCWRTKKPLIYRAMSCWFVDVQKIKKAMLEANEQIHWVPEHIKYGRFGKWLEGAKDWAISRNRFWGNPIPVWQCDGSDYVEVIGSVEELEKKSGKKVSDLHKQYVDELTWPSPDGKGTMRRIPDVFDCWFESGSMPYAQQHYPFENKERFERIFPADFINEGLDQTRGWFYSLTVLAAGLFNKPAFYNCIVSGIVLAADGRKMSKSERNFTDPMEIVNQYGADALRFALIDSCLVKADDLKFSDDLVKDVLKNLLLPLWNAYSFFVTYANIDSYERSETRFEDLKNPLDKWIISCLNRLVKEVTVGFDSYDMTAPCTSIVRFIDDLNNWYIRRSRRRFWRSENDEDKKEAYDTLYKVLITLSKVACPLIPFVTEEIYQNLRKESDPESVHLCSWPEYNENERDFELEAEMSLIVKAIEMGRALRSSSNLKVRQPLKSFFIVDRSEKEREILEANSSIISEELNVKEVFIQKDEEALVSYSAKANFKVLGSRLGKNMKEVAKIIEGFTSEDISSILSGNEKTVSYAEGSISLKEEDLVINRTEKEHVKALNEGSLTVGFDTDITRDLYLEGIARDIVRSIQNERKEKGLEVSDHISLVLKSDEDGDDAISSFESYIKKETLADSLSVSPNDGSEISLEGRSVHIKLEKI</sequence>
<dbReference type="Gene3D" id="1.10.730.10">
    <property type="entry name" value="Isoleucyl-tRNA Synthetase, Domain 1"/>
    <property type="match status" value="1"/>
</dbReference>
<dbReference type="Proteomes" id="UP000823936">
    <property type="component" value="Unassembled WGS sequence"/>
</dbReference>
<dbReference type="InterPro" id="IPR001412">
    <property type="entry name" value="aa-tRNA-synth_I_CS"/>
</dbReference>
<dbReference type="GO" id="GO:0002161">
    <property type="term" value="F:aminoacyl-tRNA deacylase activity"/>
    <property type="evidence" value="ECO:0007669"/>
    <property type="project" value="InterPro"/>
</dbReference>
<comment type="caution">
    <text evidence="18">The sequence shown here is derived from an EMBL/GenBank/DDBJ whole genome shotgun (WGS) entry which is preliminary data.</text>
</comment>
<dbReference type="GO" id="GO:0008270">
    <property type="term" value="F:zinc ion binding"/>
    <property type="evidence" value="ECO:0007669"/>
    <property type="project" value="UniProtKB-UniRule"/>
</dbReference>
<feature type="domain" description="Aminoacyl-tRNA synthetase class Ia" evidence="16">
    <location>
        <begin position="18"/>
        <end position="631"/>
    </location>
</feature>
<dbReference type="EC" id="6.1.1.5" evidence="15"/>
<dbReference type="Gene3D" id="3.90.740.10">
    <property type="entry name" value="Valyl/Leucyl/Isoleucyl-tRNA synthetase, editing domain"/>
    <property type="match status" value="1"/>
</dbReference>
<dbReference type="CDD" id="cd07961">
    <property type="entry name" value="Anticodon_Ia_Ile_ABEc"/>
    <property type="match status" value="1"/>
</dbReference>
<feature type="short sequence motif" description="'KMSKS' region" evidence="15">
    <location>
        <begin position="596"/>
        <end position="600"/>
    </location>
</feature>
<dbReference type="FunFam" id="3.40.50.620:FF:000133">
    <property type="entry name" value="Isoleucyl-tRNA synthetase, cytoplasmic"/>
    <property type="match status" value="1"/>
</dbReference>
<dbReference type="Pfam" id="PF19302">
    <property type="entry name" value="DUF5915"/>
    <property type="match status" value="1"/>
</dbReference>
<dbReference type="PANTHER" id="PTHR42780">
    <property type="entry name" value="SOLEUCYL-TRNA SYNTHETASE"/>
    <property type="match status" value="1"/>
</dbReference>
<dbReference type="Pfam" id="PF00133">
    <property type="entry name" value="tRNA-synt_1"/>
    <property type="match status" value="1"/>
</dbReference>
<reference evidence="18" key="2">
    <citation type="submission" date="2021-04" db="EMBL/GenBank/DDBJ databases">
        <authorList>
            <person name="Gilroy R."/>
        </authorList>
    </citation>
    <scope>NUCLEOTIDE SEQUENCE</scope>
    <source>
        <strain evidence="18">Gambia11-129</strain>
    </source>
</reference>
<evidence type="ECO:0000313" key="19">
    <source>
        <dbReference type="Proteomes" id="UP000823936"/>
    </source>
</evidence>
<dbReference type="FunFam" id="3.40.50.620:FF:000063">
    <property type="entry name" value="Isoleucine--tRNA ligase"/>
    <property type="match status" value="1"/>
</dbReference>
<dbReference type="InterPro" id="IPR014729">
    <property type="entry name" value="Rossmann-like_a/b/a_fold"/>
</dbReference>
<dbReference type="InterPro" id="IPR009008">
    <property type="entry name" value="Val/Leu/Ile-tRNA-synth_edit"/>
</dbReference>
<comment type="function">
    <text evidence="13 15">Catalyzes the attachment of isoleucine to tRNA(Ile). As IleRS can inadvertently accommodate and process structurally similar amino acids such as valine, to avoid such errors it has two additional distinct tRNA(Ile)-dependent editing activities. One activity is designated as 'pretransfer' editing and involves the hydrolysis of activated Val-AMP. The other activity is designated 'posttransfer' editing and involves deacylation of mischarged Val-tRNA(Ile).</text>
</comment>
<dbReference type="InterPro" id="IPR009080">
    <property type="entry name" value="tRNAsynth_Ia_anticodon-bd"/>
</dbReference>
<dbReference type="SUPFAM" id="SSF47323">
    <property type="entry name" value="Anticodon-binding domain of a subclass of class I aminoacyl-tRNA synthetases"/>
    <property type="match status" value="2"/>
</dbReference>
<evidence type="ECO:0000256" key="5">
    <source>
        <dbReference type="ARBA" id="ARBA00022490"/>
    </source>
</evidence>
<dbReference type="SUPFAM" id="SSF50677">
    <property type="entry name" value="ValRS/IleRS/LeuRS editing domain"/>
    <property type="match status" value="1"/>
</dbReference>
<dbReference type="PANTHER" id="PTHR42780:SF1">
    <property type="entry name" value="ISOLEUCINE--TRNA LIGASE, CYTOPLASMIC"/>
    <property type="match status" value="1"/>
</dbReference>
<evidence type="ECO:0000256" key="1">
    <source>
        <dbReference type="ARBA" id="ARBA00001947"/>
    </source>
</evidence>
<accession>A0A9D1TN96</accession>
<comment type="subcellular location">
    <subcellularLocation>
        <location evidence="2 15">Cytoplasm</location>
    </subcellularLocation>
</comment>
<dbReference type="SUPFAM" id="SSF52374">
    <property type="entry name" value="Nucleotidylyl transferase"/>
    <property type="match status" value="1"/>
</dbReference>
<evidence type="ECO:0000313" key="18">
    <source>
        <dbReference type="EMBL" id="HIV99464.1"/>
    </source>
</evidence>
<evidence type="ECO:0000256" key="9">
    <source>
        <dbReference type="ARBA" id="ARBA00022833"/>
    </source>
</evidence>
<feature type="binding site" evidence="15">
    <location>
        <position position="599"/>
    </location>
    <ligand>
        <name>ATP</name>
        <dbReference type="ChEBI" id="CHEBI:30616"/>
    </ligand>
</feature>
<dbReference type="HAMAP" id="MF_02003">
    <property type="entry name" value="Ile_tRNA_synth_type2"/>
    <property type="match status" value="1"/>
</dbReference>
<dbReference type="Gene3D" id="3.40.50.620">
    <property type="entry name" value="HUPs"/>
    <property type="match status" value="2"/>
</dbReference>
<dbReference type="AlphaFoldDB" id="A0A9D1TN96"/>
<gene>
    <name evidence="15 18" type="primary">ileS</name>
    <name evidence="18" type="ORF">IAB12_06795</name>
</gene>
<dbReference type="InterPro" id="IPR033709">
    <property type="entry name" value="Anticodon_Ile_ABEc"/>
</dbReference>
<keyword evidence="10 15" id="KW-0067">ATP-binding</keyword>
<dbReference type="GO" id="GO:0004822">
    <property type="term" value="F:isoleucine-tRNA ligase activity"/>
    <property type="evidence" value="ECO:0007669"/>
    <property type="project" value="UniProtKB-UniRule"/>
</dbReference>
<dbReference type="InterPro" id="IPR002300">
    <property type="entry name" value="aa-tRNA-synth_Ia"/>
</dbReference>
<proteinExistence type="inferred from homology"/>
<keyword evidence="8 15" id="KW-0547">Nucleotide-binding</keyword>
<keyword evidence="9 15" id="KW-0862">Zinc</keyword>
<dbReference type="EMBL" id="DXHU01000023">
    <property type="protein sequence ID" value="HIV99464.1"/>
    <property type="molecule type" value="Genomic_DNA"/>
</dbReference>
<dbReference type="Pfam" id="PF08264">
    <property type="entry name" value="Anticodon_1"/>
    <property type="match status" value="1"/>
</dbReference>
<dbReference type="NCBIfam" id="TIGR00392">
    <property type="entry name" value="ileS"/>
    <property type="match status" value="1"/>
</dbReference>
<dbReference type="InterPro" id="IPR002301">
    <property type="entry name" value="Ile-tRNA-ligase"/>
</dbReference>
<evidence type="ECO:0000256" key="14">
    <source>
        <dbReference type="ARBA" id="ARBA00048359"/>
    </source>
</evidence>
<name>A0A9D1TN96_9SPIO</name>
<evidence type="ECO:0000256" key="2">
    <source>
        <dbReference type="ARBA" id="ARBA00004496"/>
    </source>
</evidence>
<comment type="cofactor">
    <cofactor evidence="1 15">
        <name>Zn(2+)</name>
        <dbReference type="ChEBI" id="CHEBI:29105"/>
    </cofactor>
</comment>
<comment type="similarity">
    <text evidence="3 15">Belongs to the class-I aminoacyl-tRNA synthetase family. IleS type 2 subfamily.</text>
</comment>
<comment type="catalytic activity">
    <reaction evidence="14 15">
        <text>tRNA(Ile) + L-isoleucine + ATP = L-isoleucyl-tRNA(Ile) + AMP + diphosphate</text>
        <dbReference type="Rhea" id="RHEA:11060"/>
        <dbReference type="Rhea" id="RHEA-COMP:9666"/>
        <dbReference type="Rhea" id="RHEA-COMP:9695"/>
        <dbReference type="ChEBI" id="CHEBI:30616"/>
        <dbReference type="ChEBI" id="CHEBI:33019"/>
        <dbReference type="ChEBI" id="CHEBI:58045"/>
        <dbReference type="ChEBI" id="CHEBI:78442"/>
        <dbReference type="ChEBI" id="CHEBI:78528"/>
        <dbReference type="ChEBI" id="CHEBI:456215"/>
        <dbReference type="EC" id="6.1.1.5"/>
    </reaction>
</comment>
<dbReference type="InterPro" id="IPR023586">
    <property type="entry name" value="Ile-tRNA-ligase_type2"/>
</dbReference>
<comment type="domain">
    <text evidence="15">IleRS has two distinct active sites: one for aminoacylation and one for editing. The misactivated valine is translocated from the active site to the editing site, which sterically excludes the correctly activated isoleucine. The single editing site contains two valyl binding pockets, one specific for each substrate (Val-AMP or Val-tRNA(Ile)).</text>
</comment>
<evidence type="ECO:0000256" key="3">
    <source>
        <dbReference type="ARBA" id="ARBA00007078"/>
    </source>
</evidence>
<keyword evidence="12 15" id="KW-0030">Aminoacyl-tRNA synthetase</keyword>
<evidence type="ECO:0000256" key="11">
    <source>
        <dbReference type="ARBA" id="ARBA00022917"/>
    </source>
</evidence>
<comment type="subunit">
    <text evidence="4 15">Monomer.</text>
</comment>